<dbReference type="Gene3D" id="3.40.30.10">
    <property type="entry name" value="Glutaredoxin"/>
    <property type="match status" value="1"/>
</dbReference>
<keyword evidence="3" id="KW-1185">Reference proteome</keyword>
<dbReference type="Proteomes" id="UP001595729">
    <property type="component" value="Unassembled WGS sequence"/>
</dbReference>
<evidence type="ECO:0000259" key="1">
    <source>
        <dbReference type="PROSITE" id="PS50405"/>
    </source>
</evidence>
<dbReference type="RefSeq" id="WP_382170778.1">
    <property type="nucleotide sequence ID" value="NZ_JBHRXX010000001.1"/>
</dbReference>
<dbReference type="CDD" id="cd03057">
    <property type="entry name" value="GST_N_Beta"/>
    <property type="match status" value="1"/>
</dbReference>
<protein>
    <submittedName>
        <fullName evidence="2">Glutathione binding-like protein</fullName>
    </submittedName>
</protein>
<dbReference type="SUPFAM" id="SSF52833">
    <property type="entry name" value="Thioredoxin-like"/>
    <property type="match status" value="1"/>
</dbReference>
<dbReference type="PANTHER" id="PTHR44051:SF8">
    <property type="entry name" value="GLUTATHIONE S-TRANSFERASE GSTA"/>
    <property type="match status" value="1"/>
</dbReference>
<dbReference type="EMBL" id="JBHRXX010000001">
    <property type="protein sequence ID" value="MFC3682631.1"/>
    <property type="molecule type" value="Genomic_DNA"/>
</dbReference>
<comment type="caution">
    <text evidence="2">The sequence shown here is derived from an EMBL/GenBank/DDBJ whole genome shotgun (WGS) entry which is preliminary data.</text>
</comment>
<evidence type="ECO:0000313" key="3">
    <source>
        <dbReference type="Proteomes" id="UP001595729"/>
    </source>
</evidence>
<dbReference type="InterPro" id="IPR004046">
    <property type="entry name" value="GST_C"/>
</dbReference>
<organism evidence="2 3">
    <name type="scientific">Hydrogenophaga luteola</name>
    <dbReference type="NCBI Taxonomy" id="1591122"/>
    <lineage>
        <taxon>Bacteria</taxon>
        <taxon>Pseudomonadati</taxon>
        <taxon>Pseudomonadota</taxon>
        <taxon>Betaproteobacteria</taxon>
        <taxon>Burkholderiales</taxon>
        <taxon>Comamonadaceae</taxon>
        <taxon>Hydrogenophaga</taxon>
    </lineage>
</organism>
<accession>A0ABV7VYM6</accession>
<dbReference type="InterPro" id="IPR010987">
    <property type="entry name" value="Glutathione-S-Trfase_C-like"/>
</dbReference>
<dbReference type="Pfam" id="PF00043">
    <property type="entry name" value="GST_C"/>
    <property type="match status" value="1"/>
</dbReference>
<dbReference type="InterPro" id="IPR036249">
    <property type="entry name" value="Thioredoxin-like_sf"/>
</dbReference>
<gene>
    <name evidence="2" type="ORF">ACFOPI_03440</name>
</gene>
<evidence type="ECO:0000313" key="2">
    <source>
        <dbReference type="EMBL" id="MFC3682631.1"/>
    </source>
</evidence>
<feature type="domain" description="GST C-terminal" evidence="1">
    <location>
        <begin position="87"/>
        <end position="206"/>
    </location>
</feature>
<dbReference type="PANTHER" id="PTHR44051">
    <property type="entry name" value="GLUTATHIONE S-TRANSFERASE-RELATED"/>
    <property type="match status" value="1"/>
</dbReference>
<dbReference type="SUPFAM" id="SSF47616">
    <property type="entry name" value="GST C-terminal domain-like"/>
    <property type="match status" value="1"/>
</dbReference>
<proteinExistence type="predicted"/>
<dbReference type="PROSITE" id="PS50405">
    <property type="entry name" value="GST_CTER"/>
    <property type="match status" value="1"/>
</dbReference>
<dbReference type="CDD" id="cd03188">
    <property type="entry name" value="GST_C_Beta"/>
    <property type="match status" value="1"/>
</dbReference>
<dbReference type="InterPro" id="IPR036282">
    <property type="entry name" value="Glutathione-S-Trfase_C_sf"/>
</dbReference>
<reference evidence="3" key="1">
    <citation type="journal article" date="2019" name="Int. J. Syst. Evol. Microbiol.">
        <title>The Global Catalogue of Microorganisms (GCM) 10K type strain sequencing project: providing services to taxonomists for standard genome sequencing and annotation.</title>
        <authorList>
            <consortium name="The Broad Institute Genomics Platform"/>
            <consortium name="The Broad Institute Genome Sequencing Center for Infectious Disease"/>
            <person name="Wu L."/>
            <person name="Ma J."/>
        </authorList>
    </citation>
    <scope>NUCLEOTIDE SEQUENCE [LARGE SCALE GENOMIC DNA]</scope>
    <source>
        <strain evidence="3">KCTC 42501</strain>
    </source>
</reference>
<name>A0ABV7VYM6_9BURK</name>
<sequence>MDYFFSPLACSFAGHVIIREASLPIEMQPVSLLRKQTKDGVPFDTISAKSQVPVLRFDDGRIVTENSVVLQVLADMAPDHGYLPPRSTTAGQATLEWLNFVASEVHKHCLYPIFTKGVPAEVRAWAKDNLVKKLAYVTRQLSHTPYLAGNAFTIADAYFGWALMLTLRGGLLEPQGDLLAYWDRLLARPAFTAAMETEEALFSQFA</sequence>
<dbReference type="Gene3D" id="1.20.1050.10">
    <property type="match status" value="1"/>
</dbReference>